<keyword evidence="3" id="KW-1003">Cell membrane</keyword>
<keyword evidence="10" id="KW-1185">Reference proteome</keyword>
<dbReference type="Proteomes" id="UP000283374">
    <property type="component" value="Unassembled WGS sequence"/>
</dbReference>
<feature type="transmembrane region" description="Helical" evidence="7">
    <location>
        <begin position="220"/>
        <end position="249"/>
    </location>
</feature>
<dbReference type="PANTHER" id="PTHR43077">
    <property type="entry name" value="TRANSPORT PERMEASE YVFS-RELATED"/>
    <property type="match status" value="1"/>
</dbReference>
<evidence type="ECO:0000256" key="3">
    <source>
        <dbReference type="ARBA" id="ARBA00022475"/>
    </source>
</evidence>
<comment type="caution">
    <text evidence="9">The sequence shown here is derived from an EMBL/GenBank/DDBJ whole genome shotgun (WGS) entry which is preliminary data.</text>
</comment>
<evidence type="ECO:0000256" key="1">
    <source>
        <dbReference type="ARBA" id="ARBA00004651"/>
    </source>
</evidence>
<feature type="transmembrane region" description="Helical" evidence="7">
    <location>
        <begin position="26"/>
        <end position="49"/>
    </location>
</feature>
<sequence length="440" mass="45013">MPTTHHAPRHAQALRAVHVLRDPKTWALPTGVVAVVALLLSLLYMGGILNPQTDLSNLPVALVTSDEGADVGGKQTNVGDQVVQAITADDDAAVDWRVMTASEARAALSRDEVFGALEIPAGFTASIAALGTATADPVRPTITVLTNQGAGSLGSSFASTAAQTAAHAASSQVGKQLTAQASSGDAPTANATALLLADPVAVVVEPGHQLGPHSGTGLSAFYFTLLLVLAGFIGATVVSTAVDGALGYADTEYGPFHSRRAAAPISRAQTFLVKSAISVVLALVTSAIVMFATITLLGMDAGHLPLLYAFSVCASAAVALGVHAINVVFGGLGQLVSMFVFIVLALPSSGATVPLEALPSFYRFLATFEPMRQLSDGVRSILYFDAQATGALSRSWSMIALGTALAVVGGLVAARFYDRRGLRRLGYPVVSAPEVVGAAA</sequence>
<feature type="transmembrane region" description="Helical" evidence="7">
    <location>
        <begin position="270"/>
        <end position="294"/>
    </location>
</feature>
<evidence type="ECO:0000256" key="6">
    <source>
        <dbReference type="ARBA" id="ARBA00023136"/>
    </source>
</evidence>
<evidence type="ECO:0000256" key="7">
    <source>
        <dbReference type="SAM" id="Phobius"/>
    </source>
</evidence>
<evidence type="ECO:0000256" key="2">
    <source>
        <dbReference type="ARBA" id="ARBA00007783"/>
    </source>
</evidence>
<gene>
    <name evidence="9" type="ORF">D1825_06635</name>
</gene>
<comment type="similarity">
    <text evidence="2">Belongs to the ABC-2 integral membrane protein family.</text>
</comment>
<dbReference type="RefSeq" id="WP_118766656.1">
    <property type="nucleotide sequence ID" value="NZ_QWKP01000165.1"/>
</dbReference>
<keyword evidence="4 7" id="KW-0812">Transmembrane</keyword>
<evidence type="ECO:0000313" key="9">
    <source>
        <dbReference type="EMBL" id="RHA43064.1"/>
    </source>
</evidence>
<protein>
    <submittedName>
        <fullName evidence="9">DUF3533 domain-containing protein</fullName>
    </submittedName>
</protein>
<evidence type="ECO:0000256" key="4">
    <source>
        <dbReference type="ARBA" id="ARBA00022692"/>
    </source>
</evidence>
<feature type="transmembrane region" description="Helical" evidence="7">
    <location>
        <begin position="335"/>
        <end position="355"/>
    </location>
</feature>
<dbReference type="Pfam" id="PF12051">
    <property type="entry name" value="DUF3533"/>
    <property type="match status" value="1"/>
</dbReference>
<dbReference type="OrthoDB" id="4571363at2"/>
<evidence type="ECO:0000259" key="8">
    <source>
        <dbReference type="Pfam" id="PF12051"/>
    </source>
</evidence>
<dbReference type="InterPro" id="IPR051328">
    <property type="entry name" value="T7SS_ABC-Transporter"/>
</dbReference>
<accession>A0A413RN74</accession>
<dbReference type="PANTHER" id="PTHR43077:SF8">
    <property type="entry name" value="DOXORUBICIN RESISTANCE ABC TRANSPORTER PERMEASE PROTEIN DRRB"/>
    <property type="match status" value="1"/>
</dbReference>
<feature type="transmembrane region" description="Helical" evidence="7">
    <location>
        <begin position="396"/>
        <end position="417"/>
    </location>
</feature>
<dbReference type="Gene3D" id="3.40.1710.10">
    <property type="entry name" value="abc type-2 transporter like domain"/>
    <property type="match status" value="1"/>
</dbReference>
<comment type="subcellular location">
    <subcellularLocation>
        <location evidence="1">Cell membrane</location>
        <topology evidence="1">Multi-pass membrane protein</topology>
    </subcellularLocation>
</comment>
<name>A0A413RN74_9CELL</name>
<feature type="transmembrane region" description="Helical" evidence="7">
    <location>
        <begin position="306"/>
        <end position="328"/>
    </location>
</feature>
<dbReference type="EMBL" id="QWKP01000165">
    <property type="protein sequence ID" value="RHA43064.1"/>
    <property type="molecule type" value="Genomic_DNA"/>
</dbReference>
<evidence type="ECO:0000256" key="5">
    <source>
        <dbReference type="ARBA" id="ARBA00022989"/>
    </source>
</evidence>
<organism evidence="9 10">
    <name type="scientific">Cellulomonas rhizosphaerae</name>
    <dbReference type="NCBI Taxonomy" id="2293719"/>
    <lineage>
        <taxon>Bacteria</taxon>
        <taxon>Bacillati</taxon>
        <taxon>Actinomycetota</taxon>
        <taxon>Actinomycetes</taxon>
        <taxon>Micrococcales</taxon>
        <taxon>Cellulomonadaceae</taxon>
        <taxon>Cellulomonas</taxon>
    </lineage>
</organism>
<proteinExistence type="inferred from homology"/>
<evidence type="ECO:0000313" key="10">
    <source>
        <dbReference type="Proteomes" id="UP000283374"/>
    </source>
</evidence>
<reference evidence="9 10" key="1">
    <citation type="submission" date="2018-08" db="EMBL/GenBank/DDBJ databases">
        <title>Cellulomonas rhizosphaerae sp. nov., a novel actinomycete isolated from soil.</title>
        <authorList>
            <person name="Tian Y."/>
        </authorList>
    </citation>
    <scope>NUCLEOTIDE SEQUENCE [LARGE SCALE GENOMIC DNA]</scope>
    <source>
        <strain evidence="9 10">NEAU-TCZ24</strain>
    </source>
</reference>
<feature type="domain" description="DUF3533" evidence="8">
    <location>
        <begin position="33"/>
        <end position="395"/>
    </location>
</feature>
<keyword evidence="5 7" id="KW-1133">Transmembrane helix</keyword>
<dbReference type="AlphaFoldDB" id="A0A413RN74"/>
<dbReference type="GO" id="GO:0005886">
    <property type="term" value="C:plasma membrane"/>
    <property type="evidence" value="ECO:0007669"/>
    <property type="project" value="UniProtKB-SubCell"/>
</dbReference>
<keyword evidence="6 7" id="KW-0472">Membrane</keyword>
<dbReference type="InterPro" id="IPR022703">
    <property type="entry name" value="DUF3533"/>
</dbReference>